<dbReference type="RefSeq" id="WP_011126986.1">
    <property type="nucleotide sequence ID" value="NC_005070.1"/>
</dbReference>
<sequence>MHSVEPPLLRRSRSAQLRLGLRNVYIVPTRFGLLWLAGVALLQLVAIQTRSNGTLLLGCLLLGLMLFAMHLTHDNLNGLHLVCDQPAPGFASQSVPYSLRLRSRVARQRLRLQLKGGESLVLESLEVGETSINLSWCPQQRGLQRPAPLHIETIAPLGLFVCWSRWEPSCEQLIIPARRPGPVADRQPRCFQDGMEDWQDLKPYRAGERFALVDWSSLAKGRPLQSKQFSDPEQHQYQLRPVPGLAFETALEHLADRIWRLHQRGEIYGLELPGRCLPPQRGLRHRDACLEALALA</sequence>
<accession>Q7U9Z4</accession>
<name>Q7U9Z4_PARMW</name>
<dbReference type="STRING" id="84588.SYNW0108"/>
<feature type="transmembrane region" description="Helical" evidence="1">
    <location>
        <begin position="21"/>
        <end position="47"/>
    </location>
</feature>
<evidence type="ECO:0000313" key="3">
    <source>
        <dbReference type="Proteomes" id="UP000001422"/>
    </source>
</evidence>
<organism evidence="2 3">
    <name type="scientific">Parasynechococcus marenigrum (strain WH8102)</name>
    <dbReference type="NCBI Taxonomy" id="84588"/>
    <lineage>
        <taxon>Bacteria</taxon>
        <taxon>Bacillati</taxon>
        <taxon>Cyanobacteriota</taxon>
        <taxon>Cyanophyceae</taxon>
        <taxon>Synechococcales</taxon>
        <taxon>Prochlorococcaceae</taxon>
        <taxon>Parasynechococcus</taxon>
        <taxon>Parasynechococcus marenigrum</taxon>
    </lineage>
</organism>
<dbReference type="HOGENOM" id="CLU_054568_0_0_3"/>
<evidence type="ECO:0000313" key="2">
    <source>
        <dbReference type="EMBL" id="CAE06623.1"/>
    </source>
</evidence>
<dbReference type="AlphaFoldDB" id="Q7U9Z4"/>
<evidence type="ECO:0000256" key="1">
    <source>
        <dbReference type="SAM" id="Phobius"/>
    </source>
</evidence>
<dbReference type="PANTHER" id="PTHR34351:SF1">
    <property type="entry name" value="SLR1927 PROTEIN"/>
    <property type="match status" value="1"/>
</dbReference>
<reference evidence="2 3" key="1">
    <citation type="journal article" date="2003" name="Nature">
        <title>The genome of a motile marine Synechococcus.</title>
        <authorList>
            <person name="Palenik B."/>
            <person name="Brahamsha B."/>
            <person name="Larimer F."/>
            <person name="Land M."/>
            <person name="Hauser L."/>
            <person name="Chain P."/>
            <person name="Lamerdin J."/>
            <person name="Regala W."/>
            <person name="Allen E.A."/>
            <person name="McCarren J."/>
            <person name="Paulsen I."/>
            <person name="Dufresne A."/>
            <person name="Partensky F."/>
            <person name="Webb E."/>
            <person name="Waterbury J."/>
        </authorList>
    </citation>
    <scope>NUCLEOTIDE SEQUENCE [LARGE SCALE GENOMIC DNA]</scope>
    <source>
        <strain evidence="2 3">WH8102</strain>
    </source>
</reference>
<dbReference type="EMBL" id="BX569689">
    <property type="protein sequence ID" value="CAE06623.1"/>
    <property type="molecule type" value="Genomic_DNA"/>
</dbReference>
<protein>
    <recommendedName>
        <fullName evidence="4">DUF58 domain-containing protein</fullName>
    </recommendedName>
</protein>
<gene>
    <name evidence="2" type="ordered locus">SYNW0108</name>
</gene>
<dbReference type="eggNOG" id="COG1721">
    <property type="taxonomic scope" value="Bacteria"/>
</dbReference>
<dbReference type="KEGG" id="syw:SYNW0108"/>
<keyword evidence="1" id="KW-0812">Transmembrane</keyword>
<keyword evidence="1" id="KW-0472">Membrane</keyword>
<evidence type="ECO:0008006" key="4">
    <source>
        <dbReference type="Google" id="ProtNLM"/>
    </source>
</evidence>
<feature type="transmembrane region" description="Helical" evidence="1">
    <location>
        <begin position="53"/>
        <end position="71"/>
    </location>
</feature>
<keyword evidence="3" id="KW-1185">Reference proteome</keyword>
<dbReference type="PANTHER" id="PTHR34351">
    <property type="entry name" value="SLR1927 PROTEIN-RELATED"/>
    <property type="match status" value="1"/>
</dbReference>
<proteinExistence type="predicted"/>
<keyword evidence="1" id="KW-1133">Transmembrane helix</keyword>
<dbReference type="Proteomes" id="UP000001422">
    <property type="component" value="Chromosome"/>
</dbReference>